<feature type="compositionally biased region" description="Low complexity" evidence="1">
    <location>
        <begin position="63"/>
        <end position="78"/>
    </location>
</feature>
<organism evidence="3 4">
    <name type="scientific">Luteimonas flava</name>
    <dbReference type="NCBI Taxonomy" id="3115822"/>
    <lineage>
        <taxon>Bacteria</taxon>
        <taxon>Pseudomonadati</taxon>
        <taxon>Pseudomonadota</taxon>
        <taxon>Gammaproteobacteria</taxon>
        <taxon>Lysobacterales</taxon>
        <taxon>Lysobacteraceae</taxon>
        <taxon>Luteimonas</taxon>
    </lineage>
</organism>
<evidence type="ECO:0008006" key="5">
    <source>
        <dbReference type="Google" id="ProtNLM"/>
    </source>
</evidence>
<accession>A0ABU7WDQ7</accession>
<comment type="caution">
    <text evidence="3">The sequence shown here is derived from an EMBL/GenBank/DDBJ whole genome shotgun (WGS) entry which is preliminary data.</text>
</comment>
<evidence type="ECO:0000256" key="1">
    <source>
        <dbReference type="SAM" id="MobiDB-lite"/>
    </source>
</evidence>
<dbReference type="Proteomes" id="UP001358324">
    <property type="component" value="Unassembled WGS sequence"/>
</dbReference>
<keyword evidence="4" id="KW-1185">Reference proteome</keyword>
<keyword evidence="2" id="KW-1133">Transmembrane helix</keyword>
<dbReference type="RefSeq" id="WP_332077839.1">
    <property type="nucleotide sequence ID" value="NZ_JAZHBM010000002.1"/>
</dbReference>
<evidence type="ECO:0000313" key="4">
    <source>
        <dbReference type="Proteomes" id="UP001358324"/>
    </source>
</evidence>
<proteinExistence type="predicted"/>
<feature type="region of interest" description="Disordered" evidence="1">
    <location>
        <begin position="61"/>
        <end position="84"/>
    </location>
</feature>
<evidence type="ECO:0000313" key="3">
    <source>
        <dbReference type="EMBL" id="MEF3082081.1"/>
    </source>
</evidence>
<keyword evidence="2" id="KW-0812">Transmembrane</keyword>
<name>A0ABU7WDQ7_9GAMM</name>
<dbReference type="EMBL" id="JAZHBM010000002">
    <property type="protein sequence ID" value="MEF3082081.1"/>
    <property type="molecule type" value="Genomic_DNA"/>
</dbReference>
<reference evidence="3 4" key="1">
    <citation type="submission" date="2024-01" db="EMBL/GenBank/DDBJ databases">
        <title>Novel species of the genus Luteimonas isolated from rivers.</title>
        <authorList>
            <person name="Lu H."/>
        </authorList>
    </citation>
    <scope>NUCLEOTIDE SEQUENCE [LARGE SCALE GENOMIC DNA]</scope>
    <source>
        <strain evidence="3 4">SMYT11W</strain>
    </source>
</reference>
<evidence type="ECO:0000256" key="2">
    <source>
        <dbReference type="SAM" id="Phobius"/>
    </source>
</evidence>
<protein>
    <recommendedName>
        <fullName evidence="5">Sel1 repeat family protein</fullName>
    </recommendedName>
</protein>
<feature type="transmembrane region" description="Helical" evidence="2">
    <location>
        <begin position="12"/>
        <end position="29"/>
    </location>
</feature>
<keyword evidence="2" id="KW-0472">Membrane</keyword>
<sequence length="313" mass="34733">MNAIATRRTKFLIILFCSIGLVLGLYLFIDRSSVASEPQPRTQAKVDDVASHRAEQLPVVDNSLPLAADPAPAAPSLSNHPANSAAQDFRRSNTCVSSMREIASMSSQMGICSSIAEIADNDAKQFCERKRAEVQARMGAEESNLSSCVTQDPLTEEERYFENTVRAAALGDVDAQLCYVNANFKLQRPFTAEENKAYYDSARKYIDAAISRGDWRIVEILRSAGPGVAQAESLLFQVTAGDQVTVYKMNRLLKLGAEGRYAQTLDNLNEVPVHPYGPSDVEEADEWARRTYESNFRKSPRLREAPMRCLRGR</sequence>
<gene>
    <name evidence="3" type="ORF">V3391_07615</name>
</gene>